<dbReference type="EMBL" id="ML733398">
    <property type="protein sequence ID" value="KAB8224661.1"/>
    <property type="molecule type" value="Genomic_DNA"/>
</dbReference>
<reference evidence="1 2" key="1">
    <citation type="submission" date="2019-04" db="EMBL/GenBank/DDBJ databases">
        <title>Fungal friends and foes A comparative genomics study of 23 Aspergillus species from section Flavi.</title>
        <authorList>
            <consortium name="DOE Joint Genome Institute"/>
            <person name="Kjaerbolling I."/>
            <person name="Vesth T.C."/>
            <person name="Frisvad J.C."/>
            <person name="Nybo J.L."/>
            <person name="Theobald S."/>
            <person name="Kildgaard S."/>
            <person name="Petersen T.I."/>
            <person name="Kuo A."/>
            <person name="Sato A."/>
            <person name="Lyhne E.K."/>
            <person name="Kogle M.E."/>
            <person name="Wiebenga A."/>
            <person name="Kun R.S."/>
            <person name="Lubbers R.J."/>
            <person name="Makela M.R."/>
            <person name="Barry K."/>
            <person name="Chovatia M."/>
            <person name="Clum A."/>
            <person name="Daum C."/>
            <person name="Haridas S."/>
            <person name="He G."/>
            <person name="LaButti K."/>
            <person name="Lipzen A."/>
            <person name="Mondo S."/>
            <person name="Pangilinan J."/>
            <person name="Riley R."/>
            <person name="Salamov A."/>
            <person name="Simmons B.A."/>
            <person name="Magnuson J.K."/>
            <person name="Henrissat B."/>
            <person name="Mortensen U.H."/>
            <person name="Larsen T.O."/>
            <person name="De vries R.P."/>
            <person name="Grigoriev I.V."/>
            <person name="Machida M."/>
            <person name="Baker S.E."/>
            <person name="Andersen M.R."/>
        </authorList>
    </citation>
    <scope>NUCLEOTIDE SEQUENCE [LARGE SCALE GENOMIC DNA]</scope>
    <source>
        <strain evidence="1 2">CBS 126849</strain>
    </source>
</reference>
<proteinExistence type="predicted"/>
<protein>
    <submittedName>
        <fullName evidence="1">Uncharacterized protein</fullName>
    </submittedName>
</protein>
<sequence>MCFLFNHEEAKRIVPLRVPVAFPLVVAIVAVPSSPGSNVVSDPESRSLWLP</sequence>
<name>A0A5N6F498_9EURO</name>
<accession>A0A5N6F498</accession>
<keyword evidence="2" id="KW-1185">Reference proteome</keyword>
<evidence type="ECO:0000313" key="2">
    <source>
        <dbReference type="Proteomes" id="UP000326799"/>
    </source>
</evidence>
<dbReference type="AlphaFoldDB" id="A0A5N6F498"/>
<dbReference type="Proteomes" id="UP000326799">
    <property type="component" value="Unassembled WGS sequence"/>
</dbReference>
<organism evidence="1 2">
    <name type="scientific">Aspergillus novoparasiticus</name>
    <dbReference type="NCBI Taxonomy" id="986946"/>
    <lineage>
        <taxon>Eukaryota</taxon>
        <taxon>Fungi</taxon>
        <taxon>Dikarya</taxon>
        <taxon>Ascomycota</taxon>
        <taxon>Pezizomycotina</taxon>
        <taxon>Eurotiomycetes</taxon>
        <taxon>Eurotiomycetidae</taxon>
        <taxon>Eurotiales</taxon>
        <taxon>Aspergillaceae</taxon>
        <taxon>Aspergillus</taxon>
        <taxon>Aspergillus subgen. Circumdati</taxon>
    </lineage>
</organism>
<evidence type="ECO:0000313" key="1">
    <source>
        <dbReference type="EMBL" id="KAB8224661.1"/>
    </source>
</evidence>
<gene>
    <name evidence="1" type="ORF">BDV33DRAFT_165144</name>
</gene>